<sequence length="154" mass="16105">MGGPAKADNAPLSGRGAAGGSVGTALAALATKEQFAEVPAGLISSSLADAESAPRLTLPLPPPCRQVWTPFMASRHLDASPALFNRAPLDLHKLFKAVMRAGGYETVLAQKGWARVGRTFNPPPSMTDLSYQIKKIYASKLLDFEKASVAASGV</sequence>
<gene>
    <name evidence="6" type="ORF">D9Q98_000436</name>
</gene>
<protein>
    <recommendedName>
        <fullName evidence="5">ARID domain-containing protein</fullName>
    </recommendedName>
</protein>
<evidence type="ECO:0000313" key="7">
    <source>
        <dbReference type="Proteomes" id="UP001055712"/>
    </source>
</evidence>
<evidence type="ECO:0000259" key="5">
    <source>
        <dbReference type="PROSITE" id="PS51011"/>
    </source>
</evidence>
<comment type="caution">
    <text evidence="6">The sequence shown here is derived from an EMBL/GenBank/DDBJ whole genome shotgun (WGS) entry which is preliminary data.</text>
</comment>
<dbReference type="OrthoDB" id="567848at2759"/>
<reference evidence="6" key="1">
    <citation type="journal article" date="2019" name="Plant J.">
        <title>Chlorella vulgaris genome assembly and annotation reveals the molecular basis for metabolic acclimation to high light conditions.</title>
        <authorList>
            <person name="Cecchin M."/>
            <person name="Marcolungo L."/>
            <person name="Rossato M."/>
            <person name="Girolomoni L."/>
            <person name="Cosentino E."/>
            <person name="Cuine S."/>
            <person name="Li-Beisson Y."/>
            <person name="Delledonne M."/>
            <person name="Ballottari M."/>
        </authorList>
    </citation>
    <scope>NUCLEOTIDE SEQUENCE</scope>
    <source>
        <strain evidence="6">211/11P</strain>
    </source>
</reference>
<keyword evidence="3" id="KW-0804">Transcription</keyword>
<dbReference type="Proteomes" id="UP001055712">
    <property type="component" value="Unassembled WGS sequence"/>
</dbReference>
<evidence type="ECO:0000256" key="3">
    <source>
        <dbReference type="ARBA" id="ARBA00023163"/>
    </source>
</evidence>
<dbReference type="SMART" id="SM01014">
    <property type="entry name" value="ARID"/>
    <property type="match status" value="1"/>
</dbReference>
<dbReference type="GO" id="GO:0003677">
    <property type="term" value="F:DNA binding"/>
    <property type="evidence" value="ECO:0007669"/>
    <property type="project" value="UniProtKB-KW"/>
</dbReference>
<keyword evidence="4" id="KW-0539">Nucleus</keyword>
<dbReference type="Gene3D" id="1.10.150.60">
    <property type="entry name" value="ARID DNA-binding domain"/>
    <property type="match status" value="1"/>
</dbReference>
<dbReference type="EMBL" id="SIDB01000001">
    <property type="protein sequence ID" value="KAI3437993.1"/>
    <property type="molecule type" value="Genomic_DNA"/>
</dbReference>
<dbReference type="InterPro" id="IPR001606">
    <property type="entry name" value="ARID_dom"/>
</dbReference>
<dbReference type="SMART" id="SM00501">
    <property type="entry name" value="BRIGHT"/>
    <property type="match status" value="1"/>
</dbReference>
<keyword evidence="7" id="KW-1185">Reference proteome</keyword>
<dbReference type="GO" id="GO:0006357">
    <property type="term" value="P:regulation of transcription by RNA polymerase II"/>
    <property type="evidence" value="ECO:0007669"/>
    <property type="project" value="InterPro"/>
</dbReference>
<keyword evidence="1" id="KW-0805">Transcription regulation</keyword>
<dbReference type="InterPro" id="IPR036431">
    <property type="entry name" value="ARID_dom_sf"/>
</dbReference>
<dbReference type="InterPro" id="IPR045147">
    <property type="entry name" value="ARI3A/B/C"/>
</dbReference>
<feature type="domain" description="ARID" evidence="5">
    <location>
        <begin position="50"/>
        <end position="149"/>
    </location>
</feature>
<evidence type="ECO:0000313" key="6">
    <source>
        <dbReference type="EMBL" id="KAI3437993.1"/>
    </source>
</evidence>
<accession>A0A9D4Z156</accession>
<organism evidence="6 7">
    <name type="scientific">Chlorella vulgaris</name>
    <name type="common">Green alga</name>
    <dbReference type="NCBI Taxonomy" id="3077"/>
    <lineage>
        <taxon>Eukaryota</taxon>
        <taxon>Viridiplantae</taxon>
        <taxon>Chlorophyta</taxon>
        <taxon>core chlorophytes</taxon>
        <taxon>Trebouxiophyceae</taxon>
        <taxon>Chlorellales</taxon>
        <taxon>Chlorellaceae</taxon>
        <taxon>Chlorella clade</taxon>
        <taxon>Chlorella</taxon>
    </lineage>
</organism>
<dbReference type="PANTHER" id="PTHR15348:SF0">
    <property type="entry name" value="PROTEIN DEAD RINGER"/>
    <property type="match status" value="1"/>
</dbReference>
<dbReference type="PANTHER" id="PTHR15348">
    <property type="entry name" value="AT-RICH INTERACTIVE DOMAIN-CONTAINING PROTEIN ARID DOMAIN- CONTAINING PROTEIN DEAD RINGER PROTEIN B-CELL REGULATOR OF IGH TRANSCRIPTION BRIGHT"/>
    <property type="match status" value="1"/>
</dbReference>
<dbReference type="CDD" id="cd16100">
    <property type="entry name" value="ARID"/>
    <property type="match status" value="1"/>
</dbReference>
<name>A0A9D4Z156_CHLVU</name>
<proteinExistence type="predicted"/>
<dbReference type="PROSITE" id="PS51011">
    <property type="entry name" value="ARID"/>
    <property type="match status" value="1"/>
</dbReference>
<dbReference type="GO" id="GO:0005634">
    <property type="term" value="C:nucleus"/>
    <property type="evidence" value="ECO:0007669"/>
    <property type="project" value="TreeGrafter"/>
</dbReference>
<evidence type="ECO:0000256" key="2">
    <source>
        <dbReference type="ARBA" id="ARBA00023125"/>
    </source>
</evidence>
<dbReference type="SUPFAM" id="SSF46774">
    <property type="entry name" value="ARID-like"/>
    <property type="match status" value="1"/>
</dbReference>
<reference evidence="6" key="2">
    <citation type="submission" date="2020-11" db="EMBL/GenBank/DDBJ databases">
        <authorList>
            <person name="Cecchin M."/>
            <person name="Marcolungo L."/>
            <person name="Rossato M."/>
            <person name="Girolomoni L."/>
            <person name="Cosentino E."/>
            <person name="Cuine S."/>
            <person name="Li-Beisson Y."/>
            <person name="Delledonne M."/>
            <person name="Ballottari M."/>
        </authorList>
    </citation>
    <scope>NUCLEOTIDE SEQUENCE</scope>
    <source>
        <strain evidence="6">211/11P</strain>
        <tissue evidence="6">Whole cell</tissue>
    </source>
</reference>
<evidence type="ECO:0000256" key="4">
    <source>
        <dbReference type="ARBA" id="ARBA00023242"/>
    </source>
</evidence>
<evidence type="ECO:0000256" key="1">
    <source>
        <dbReference type="ARBA" id="ARBA00023015"/>
    </source>
</evidence>
<dbReference type="Pfam" id="PF01388">
    <property type="entry name" value="ARID"/>
    <property type="match status" value="1"/>
</dbReference>
<dbReference type="AlphaFoldDB" id="A0A9D4Z156"/>
<keyword evidence="2" id="KW-0238">DNA-binding</keyword>